<keyword evidence="4" id="KW-0520">NAD</keyword>
<keyword evidence="2" id="KW-0028">Amino-acid biosynthesis</keyword>
<proteinExistence type="inferred from homology"/>
<gene>
    <name evidence="8" type="ORF">FHP25_12595</name>
</gene>
<dbReference type="PROSITE" id="PS00065">
    <property type="entry name" value="D_2_HYDROXYACID_DH_1"/>
    <property type="match status" value="1"/>
</dbReference>
<sequence>MPVTDPVKLAILDDYQKLALGYADWDKARARGVEITAFDHHLGTLDQAAAVLAPFDAVLLMRERQAMPKALIDRLPNLKFMILTGARAPSLDLAACTARGIPVSNTGTGPSQSSTSELAWTLLMDAARHVTRADRLVRAGGWHGGLEMGTILAGRRLGILGLGKLGAKMAHYAKAFDMEVVAWSQNLTPEKAREGGATLVSKDELLSTSDVITIHLVLSDRTRGLIGAPELARMKKGAVLVNSSRGPIVNEAALIEALRTRHLGAAGLDVYDIEPLPPGHPLTTLDNVVLTPHLGYVADSIFRTFYRDSLENLLAWLDGKPIRVINPEAMGKG</sequence>
<evidence type="ECO:0000256" key="1">
    <source>
        <dbReference type="ARBA" id="ARBA00005854"/>
    </source>
</evidence>
<dbReference type="Pfam" id="PF00389">
    <property type="entry name" value="2-Hacid_dh"/>
    <property type="match status" value="1"/>
</dbReference>
<dbReference type="CDD" id="cd12169">
    <property type="entry name" value="PGDH_like_1"/>
    <property type="match status" value="1"/>
</dbReference>
<dbReference type="Proteomes" id="UP000321638">
    <property type="component" value="Unassembled WGS sequence"/>
</dbReference>
<dbReference type="GO" id="GO:0016616">
    <property type="term" value="F:oxidoreductase activity, acting on the CH-OH group of donors, NAD or NADP as acceptor"/>
    <property type="evidence" value="ECO:0007669"/>
    <property type="project" value="InterPro"/>
</dbReference>
<evidence type="ECO:0000256" key="5">
    <source>
        <dbReference type="RuleBase" id="RU003719"/>
    </source>
</evidence>
<evidence type="ECO:0000256" key="3">
    <source>
        <dbReference type="ARBA" id="ARBA00023002"/>
    </source>
</evidence>
<dbReference type="PANTHER" id="PTHR42789">
    <property type="entry name" value="D-ISOMER SPECIFIC 2-HYDROXYACID DEHYDROGENASE FAMILY PROTEIN (AFU_ORTHOLOGUE AFUA_6G10090)"/>
    <property type="match status" value="1"/>
</dbReference>
<organism evidence="8 9">
    <name type="scientific">Vineibacter terrae</name>
    <dbReference type="NCBI Taxonomy" id="2586908"/>
    <lineage>
        <taxon>Bacteria</taxon>
        <taxon>Pseudomonadati</taxon>
        <taxon>Pseudomonadota</taxon>
        <taxon>Alphaproteobacteria</taxon>
        <taxon>Hyphomicrobiales</taxon>
        <taxon>Vineibacter</taxon>
    </lineage>
</organism>
<evidence type="ECO:0000259" key="6">
    <source>
        <dbReference type="Pfam" id="PF00389"/>
    </source>
</evidence>
<evidence type="ECO:0000256" key="2">
    <source>
        <dbReference type="ARBA" id="ARBA00022605"/>
    </source>
</evidence>
<name>A0A5C8PPI1_9HYPH</name>
<dbReference type="AlphaFoldDB" id="A0A5C8PPI1"/>
<evidence type="ECO:0000256" key="4">
    <source>
        <dbReference type="ARBA" id="ARBA00023027"/>
    </source>
</evidence>
<dbReference type="SUPFAM" id="SSF52283">
    <property type="entry name" value="Formate/glycerate dehydrogenase catalytic domain-like"/>
    <property type="match status" value="1"/>
</dbReference>
<reference evidence="8 9" key="1">
    <citation type="submission" date="2019-06" db="EMBL/GenBank/DDBJ databases">
        <title>New taxonomy in bacterial strain CC-CFT640, isolated from vineyard.</title>
        <authorList>
            <person name="Lin S.-Y."/>
            <person name="Tsai C.-F."/>
            <person name="Young C.-C."/>
        </authorList>
    </citation>
    <scope>NUCLEOTIDE SEQUENCE [LARGE SCALE GENOMIC DNA]</scope>
    <source>
        <strain evidence="8 9">CC-CFT640</strain>
    </source>
</reference>
<evidence type="ECO:0000313" key="8">
    <source>
        <dbReference type="EMBL" id="TXL75930.1"/>
    </source>
</evidence>
<dbReference type="InterPro" id="IPR006140">
    <property type="entry name" value="D-isomer_DH_NAD-bd"/>
</dbReference>
<dbReference type="Gene3D" id="3.40.50.720">
    <property type="entry name" value="NAD(P)-binding Rossmann-like Domain"/>
    <property type="match status" value="2"/>
</dbReference>
<dbReference type="InterPro" id="IPR050857">
    <property type="entry name" value="D-2-hydroxyacid_DH"/>
</dbReference>
<dbReference type="EMBL" id="VDUZ01000012">
    <property type="protein sequence ID" value="TXL75930.1"/>
    <property type="molecule type" value="Genomic_DNA"/>
</dbReference>
<dbReference type="InterPro" id="IPR029753">
    <property type="entry name" value="D-isomer_DH_CS"/>
</dbReference>
<protein>
    <submittedName>
        <fullName evidence="8">D-2-hydroxyacid dehydrogenase family protein</fullName>
    </submittedName>
</protein>
<comment type="caution">
    <text evidence="8">The sequence shown here is derived from an EMBL/GenBank/DDBJ whole genome shotgun (WGS) entry which is preliminary data.</text>
</comment>
<dbReference type="GO" id="GO:0051287">
    <property type="term" value="F:NAD binding"/>
    <property type="evidence" value="ECO:0007669"/>
    <property type="project" value="InterPro"/>
</dbReference>
<evidence type="ECO:0000259" key="7">
    <source>
        <dbReference type="Pfam" id="PF02826"/>
    </source>
</evidence>
<keyword evidence="9" id="KW-1185">Reference proteome</keyword>
<dbReference type="InterPro" id="IPR029752">
    <property type="entry name" value="D-isomer_DH_CS1"/>
</dbReference>
<dbReference type="Pfam" id="PF02826">
    <property type="entry name" value="2-Hacid_dh_C"/>
    <property type="match status" value="1"/>
</dbReference>
<feature type="domain" description="D-isomer specific 2-hydroxyacid dehydrogenase catalytic" evidence="6">
    <location>
        <begin position="34"/>
        <end position="322"/>
    </location>
</feature>
<dbReference type="OrthoDB" id="9793626at2"/>
<keyword evidence="3 5" id="KW-0560">Oxidoreductase</keyword>
<accession>A0A5C8PPI1</accession>
<evidence type="ECO:0000313" key="9">
    <source>
        <dbReference type="Proteomes" id="UP000321638"/>
    </source>
</evidence>
<dbReference type="InterPro" id="IPR006139">
    <property type="entry name" value="D-isomer_2_OHA_DH_cat_dom"/>
</dbReference>
<feature type="domain" description="D-isomer specific 2-hydroxyacid dehydrogenase NAD-binding" evidence="7">
    <location>
        <begin position="121"/>
        <end position="295"/>
    </location>
</feature>
<dbReference type="PROSITE" id="PS00671">
    <property type="entry name" value="D_2_HYDROXYACID_DH_3"/>
    <property type="match status" value="1"/>
</dbReference>
<dbReference type="InterPro" id="IPR036291">
    <property type="entry name" value="NAD(P)-bd_dom_sf"/>
</dbReference>
<dbReference type="GO" id="GO:0008652">
    <property type="term" value="P:amino acid biosynthetic process"/>
    <property type="evidence" value="ECO:0007669"/>
    <property type="project" value="UniProtKB-KW"/>
</dbReference>
<comment type="similarity">
    <text evidence="1 5">Belongs to the D-isomer specific 2-hydroxyacid dehydrogenase family.</text>
</comment>
<dbReference type="FunFam" id="3.40.50.720:FF:000203">
    <property type="entry name" value="D-3-phosphoglycerate dehydrogenase (SerA)"/>
    <property type="match status" value="1"/>
</dbReference>
<dbReference type="SUPFAM" id="SSF51735">
    <property type="entry name" value="NAD(P)-binding Rossmann-fold domains"/>
    <property type="match status" value="1"/>
</dbReference>
<dbReference type="PANTHER" id="PTHR42789:SF1">
    <property type="entry name" value="D-ISOMER SPECIFIC 2-HYDROXYACID DEHYDROGENASE FAMILY PROTEIN (AFU_ORTHOLOGUE AFUA_6G10090)"/>
    <property type="match status" value="1"/>
</dbReference>